<dbReference type="Proteomes" id="UP000193077">
    <property type="component" value="Unassembled WGS sequence"/>
</dbReference>
<keyword evidence="3" id="KW-1185">Reference proteome</keyword>
<dbReference type="RefSeq" id="WP_085795475.1">
    <property type="nucleotide sequence ID" value="NZ_FWFO01000001.1"/>
</dbReference>
<dbReference type="InterPro" id="IPR028992">
    <property type="entry name" value="Hedgehog/Intein_dom"/>
</dbReference>
<dbReference type="AlphaFoldDB" id="A0A1Y5SF26"/>
<protein>
    <recommendedName>
        <fullName evidence="1">Hedgehog/Intein (Hint) domain-containing protein</fullName>
    </recommendedName>
</protein>
<accession>A0A1Y5SF26</accession>
<evidence type="ECO:0000313" key="2">
    <source>
        <dbReference type="EMBL" id="SLN38542.1"/>
    </source>
</evidence>
<dbReference type="Pfam" id="PF13403">
    <property type="entry name" value="Hint_2"/>
    <property type="match status" value="1"/>
</dbReference>
<dbReference type="Gene3D" id="2.170.16.10">
    <property type="entry name" value="Hedgehog/Intein (Hint) domain"/>
    <property type="match status" value="1"/>
</dbReference>
<reference evidence="2 3" key="1">
    <citation type="submission" date="2017-03" db="EMBL/GenBank/DDBJ databases">
        <authorList>
            <person name="Afonso C.L."/>
            <person name="Miller P.J."/>
            <person name="Scott M.A."/>
            <person name="Spackman E."/>
            <person name="Goraichik I."/>
            <person name="Dimitrov K.M."/>
            <person name="Suarez D.L."/>
            <person name="Swayne D.E."/>
        </authorList>
    </citation>
    <scope>NUCLEOTIDE SEQUENCE [LARGE SCALE GENOMIC DNA]</scope>
    <source>
        <strain evidence="2 3">CECT 7639</strain>
    </source>
</reference>
<feature type="domain" description="Hedgehog/Intein (Hint)" evidence="1">
    <location>
        <begin position="154"/>
        <end position="291"/>
    </location>
</feature>
<dbReference type="SUPFAM" id="SSF51294">
    <property type="entry name" value="Hedgehog/intein (Hint) domain"/>
    <property type="match status" value="1"/>
</dbReference>
<organism evidence="2 3">
    <name type="scientific">Falsiruegeria litorea R37</name>
    <dbReference type="NCBI Taxonomy" id="1200284"/>
    <lineage>
        <taxon>Bacteria</taxon>
        <taxon>Pseudomonadati</taxon>
        <taxon>Pseudomonadota</taxon>
        <taxon>Alphaproteobacteria</taxon>
        <taxon>Rhodobacterales</taxon>
        <taxon>Roseobacteraceae</taxon>
        <taxon>Falsiruegeria</taxon>
    </lineage>
</organism>
<sequence length="342" mass="37271">MVERTILAAPSAALTVAFSSPFLAPGSSIINNSSSPNGTIYNFNGGLSEIITIDDTNNTDVFDDDDRFNHIVVDGGTLVANGTTVESESLIVLRELDGDGNPIGDEITINVYSQNGQTSNIWGFSATDFLESGKQYIKVGGSNNGDSNYTELVPCFAAGTMIKEGRKQVPVETISRGDRIWTQSHRRRMVAWAGSTTVNGRGKFAPVRFEVGVLGNSEPLLVSPNHRMLHFSTQSHLLFADQPVLIPARFFVGLSGVERAPQDLITYYHFMFQGHAIVEANGCLTESFYPGAQALTGLEQACRQEIFELFPELKALPEEPFPMIAPELRSYEAKVVLGTQVD</sequence>
<name>A0A1Y5SF26_9RHOB</name>
<gene>
    <name evidence="2" type="ORF">TRL7639_01939</name>
</gene>
<proteinExistence type="predicted"/>
<evidence type="ECO:0000313" key="3">
    <source>
        <dbReference type="Proteomes" id="UP000193077"/>
    </source>
</evidence>
<evidence type="ECO:0000259" key="1">
    <source>
        <dbReference type="Pfam" id="PF13403"/>
    </source>
</evidence>
<dbReference type="OrthoDB" id="6305173at2"/>
<dbReference type="InterPro" id="IPR036844">
    <property type="entry name" value="Hint_dom_sf"/>
</dbReference>
<dbReference type="EMBL" id="FWFO01000001">
    <property type="protein sequence ID" value="SLN38542.1"/>
    <property type="molecule type" value="Genomic_DNA"/>
</dbReference>